<reference evidence="1" key="1">
    <citation type="submission" date="2020-11" db="EMBL/GenBank/DDBJ databases">
        <title>The chromosome-scale genome resource for two endophytic Fusarium species: F. culmorum and F. pseudograminearum.</title>
        <authorList>
            <person name="Yuan Z."/>
        </authorList>
    </citation>
    <scope>NUCLEOTIDE SEQUENCE</scope>
    <source>
        <strain evidence="1">Class2-1B</strain>
    </source>
</reference>
<evidence type="ECO:0000313" key="2">
    <source>
        <dbReference type="Proteomes" id="UP000663297"/>
    </source>
</evidence>
<dbReference type="EMBL" id="CP064748">
    <property type="protein sequence ID" value="QPC60909.1"/>
    <property type="molecule type" value="Genomic_DNA"/>
</dbReference>
<dbReference type="AlphaFoldDB" id="A0A7S8HUH1"/>
<dbReference type="Proteomes" id="UP000663297">
    <property type="component" value="Chromosome 2"/>
</dbReference>
<accession>A0A7S8HUH1</accession>
<organism evidence="1 2">
    <name type="scientific">Fusarium culmorum</name>
    <dbReference type="NCBI Taxonomy" id="5516"/>
    <lineage>
        <taxon>Eukaryota</taxon>
        <taxon>Fungi</taxon>
        <taxon>Dikarya</taxon>
        <taxon>Ascomycota</taxon>
        <taxon>Pezizomycotina</taxon>
        <taxon>Sordariomycetes</taxon>
        <taxon>Hypocreomycetidae</taxon>
        <taxon>Hypocreales</taxon>
        <taxon>Nectriaceae</taxon>
        <taxon>Fusarium</taxon>
    </lineage>
</organism>
<gene>
    <name evidence="1" type="ORF">HYE67_003140</name>
</gene>
<evidence type="ECO:0008006" key="3">
    <source>
        <dbReference type="Google" id="ProtNLM"/>
    </source>
</evidence>
<protein>
    <recommendedName>
        <fullName evidence="3">F-box domain-containing protein</fullName>
    </recommendedName>
</protein>
<evidence type="ECO:0000313" key="1">
    <source>
        <dbReference type="EMBL" id="QPC60909.1"/>
    </source>
</evidence>
<sequence>MSQTGTAWAGDGDLKVIPHGYYSATEYQVKEEQADAIIQTAAYHRRDFPLSVIWFSPRTHAHVRSSLSTPFQRTSNAGLGSLDQLPTELLDDIIYRLDVIVSHGLNLFCALLRTRLAVHASLLDFYDALCTKTCSICGEFGGFMSLLTWKRCCFQCLREAPEIRVLPLDSNPSKPVTVASIHQASLICNRPLPTKARGFAAANRERQNIHNFTGSCALPYYNETKDSVEGEQWRFDARDKLYARDGFLEHFRRCEQAQLLWRTSDEGRKMPPELPPAIRWEDGFNWRY</sequence>
<name>A0A7S8HUH1_FUSCU</name>
<proteinExistence type="predicted"/>